<evidence type="ECO:0000313" key="1">
    <source>
        <dbReference type="EMBL" id="QEQ94858.1"/>
    </source>
</evidence>
<protein>
    <submittedName>
        <fullName evidence="1">Uncharacterized protein</fullName>
    </submittedName>
</protein>
<organism evidence="1 2">
    <name type="scientific">Erwinia phage pEp_SNUABM_01</name>
    <dbReference type="NCBI Taxonomy" id="2601643"/>
    <lineage>
        <taxon>Viruses</taxon>
        <taxon>Duplodnaviria</taxon>
        <taxon>Heunggongvirae</taxon>
        <taxon>Uroviricota</taxon>
        <taxon>Caudoviricetes</taxon>
        <taxon>Vequintavirinae</taxon>
        <taxon>Henunavirus</taxon>
        <taxon>Henunavirus SNUABM01</taxon>
    </lineage>
</organism>
<dbReference type="Proteomes" id="UP000326545">
    <property type="component" value="Segment"/>
</dbReference>
<evidence type="ECO:0000313" key="2">
    <source>
        <dbReference type="Proteomes" id="UP000326545"/>
    </source>
</evidence>
<reference evidence="1 2" key="1">
    <citation type="submission" date="2019-07" db="EMBL/GenBank/DDBJ databases">
        <title>Complete genome sequence of bacteriophages infecting Erwinia pyrifoliae.</title>
        <authorList>
            <person name="Kim S.G."/>
            <person name="Park S.C."/>
        </authorList>
    </citation>
    <scope>NUCLEOTIDE SEQUENCE [LARGE SCALE GENOMIC DNA]</scope>
</reference>
<proteinExistence type="predicted"/>
<gene>
    <name evidence="1" type="ORF">pEpSNUABM01_032</name>
</gene>
<keyword evidence="2" id="KW-1185">Reference proteome</keyword>
<name>A0A5J6DAL8_9CAUD</name>
<sequence>MFKWLISFLFPTKEEVETPGVLIHDFTDRVVGHDIAMTIRPTDGTADALITSLEKIQVGEIIAVVVGDEPMDFFVKEVEELEPMVFRAKLETAQ</sequence>
<accession>A0A5J6DAL8</accession>
<dbReference type="EMBL" id="MN184887">
    <property type="protein sequence ID" value="QEQ94858.1"/>
    <property type="molecule type" value="Genomic_DNA"/>
</dbReference>